<protein>
    <submittedName>
        <fullName evidence="2">Uncharacterized protein</fullName>
    </submittedName>
</protein>
<evidence type="ECO:0000256" key="1">
    <source>
        <dbReference type="SAM" id="Phobius"/>
    </source>
</evidence>
<keyword evidence="1" id="KW-1133">Transmembrane helix</keyword>
<feature type="transmembrane region" description="Helical" evidence="1">
    <location>
        <begin position="12"/>
        <end position="35"/>
    </location>
</feature>
<proteinExistence type="predicted"/>
<accession>A0A2J6QED7</accession>
<evidence type="ECO:0000313" key="2">
    <source>
        <dbReference type="EMBL" id="PMD24629.1"/>
    </source>
</evidence>
<evidence type="ECO:0000313" key="3">
    <source>
        <dbReference type="Proteomes" id="UP000235672"/>
    </source>
</evidence>
<organism evidence="2 3">
    <name type="scientific">Hyaloscypha hepaticicola</name>
    <dbReference type="NCBI Taxonomy" id="2082293"/>
    <lineage>
        <taxon>Eukaryota</taxon>
        <taxon>Fungi</taxon>
        <taxon>Dikarya</taxon>
        <taxon>Ascomycota</taxon>
        <taxon>Pezizomycotina</taxon>
        <taxon>Leotiomycetes</taxon>
        <taxon>Helotiales</taxon>
        <taxon>Hyaloscyphaceae</taxon>
        <taxon>Hyaloscypha</taxon>
    </lineage>
</organism>
<sequence>MLILGTDNLREVSGVLAIYSFLLIIGDIAVVSSFLQTSFSYGIQICFIPDSDLYFRLHQAHFKVLSLQCTLCPIFTCSRSKLSVGIRSLLWRLSNPAMTSFSCPCSSSSFSRPWDLRFLP</sequence>
<name>A0A2J6QED7_9HELO</name>
<dbReference type="Proteomes" id="UP000235672">
    <property type="component" value="Unassembled WGS sequence"/>
</dbReference>
<dbReference type="EMBL" id="KZ613472">
    <property type="protein sequence ID" value="PMD24629.1"/>
    <property type="molecule type" value="Genomic_DNA"/>
</dbReference>
<reference evidence="2 3" key="1">
    <citation type="submission" date="2016-05" db="EMBL/GenBank/DDBJ databases">
        <title>A degradative enzymes factory behind the ericoid mycorrhizal symbiosis.</title>
        <authorList>
            <consortium name="DOE Joint Genome Institute"/>
            <person name="Martino E."/>
            <person name="Morin E."/>
            <person name="Grelet G."/>
            <person name="Kuo A."/>
            <person name="Kohler A."/>
            <person name="Daghino S."/>
            <person name="Barry K."/>
            <person name="Choi C."/>
            <person name="Cichocki N."/>
            <person name="Clum A."/>
            <person name="Copeland A."/>
            <person name="Hainaut M."/>
            <person name="Haridas S."/>
            <person name="Labutti K."/>
            <person name="Lindquist E."/>
            <person name="Lipzen A."/>
            <person name="Khouja H.-R."/>
            <person name="Murat C."/>
            <person name="Ohm R."/>
            <person name="Olson A."/>
            <person name="Spatafora J."/>
            <person name="Veneault-Fourrey C."/>
            <person name="Henrissat B."/>
            <person name="Grigoriev I."/>
            <person name="Martin F."/>
            <person name="Perotto S."/>
        </authorList>
    </citation>
    <scope>NUCLEOTIDE SEQUENCE [LARGE SCALE GENOMIC DNA]</scope>
    <source>
        <strain evidence="2 3">UAMH 7357</strain>
    </source>
</reference>
<dbReference type="AlphaFoldDB" id="A0A2J6QED7"/>
<keyword evidence="3" id="KW-1185">Reference proteome</keyword>
<gene>
    <name evidence="2" type="ORF">NA56DRAFT_493638</name>
</gene>
<keyword evidence="1" id="KW-0472">Membrane</keyword>
<keyword evidence="1" id="KW-0812">Transmembrane</keyword>